<dbReference type="OrthoDB" id="9807240at2"/>
<keyword evidence="7" id="KW-0479">Metal-binding</keyword>
<keyword evidence="9 17" id="KW-0658">Purine biosynthesis</keyword>
<evidence type="ECO:0000256" key="8">
    <source>
        <dbReference type="ARBA" id="ARBA00022741"/>
    </source>
</evidence>
<dbReference type="FunFam" id="3.90.600.10:FF:000001">
    <property type="entry name" value="Trifunctional purine biosynthetic protein adenosine-3"/>
    <property type="match status" value="1"/>
</dbReference>
<evidence type="ECO:0000256" key="12">
    <source>
        <dbReference type="ARBA" id="ARBA00023211"/>
    </source>
</evidence>
<evidence type="ECO:0000256" key="5">
    <source>
        <dbReference type="ARBA" id="ARBA00020605"/>
    </source>
</evidence>
<dbReference type="Gene3D" id="3.40.50.20">
    <property type="match status" value="1"/>
</dbReference>
<evidence type="ECO:0000256" key="16">
    <source>
        <dbReference type="ARBA" id="ARBA00079592"/>
    </source>
</evidence>
<comment type="cofactor">
    <cofactor evidence="1">
        <name>Mn(2+)</name>
        <dbReference type="ChEBI" id="CHEBI:29035"/>
    </cofactor>
</comment>
<evidence type="ECO:0000256" key="15">
    <source>
        <dbReference type="ARBA" id="ARBA00042864"/>
    </source>
</evidence>
<dbReference type="SMART" id="SM01210">
    <property type="entry name" value="GARS_C"/>
    <property type="match status" value="1"/>
</dbReference>
<dbReference type="Pfam" id="PF02844">
    <property type="entry name" value="GARS_N"/>
    <property type="match status" value="1"/>
</dbReference>
<evidence type="ECO:0000313" key="21">
    <source>
        <dbReference type="Proteomes" id="UP000245629"/>
    </source>
</evidence>
<dbReference type="InterPro" id="IPR016185">
    <property type="entry name" value="PreATP-grasp_dom_sf"/>
</dbReference>
<dbReference type="EMBL" id="CP029353">
    <property type="protein sequence ID" value="AWK86661.1"/>
    <property type="molecule type" value="Genomic_DNA"/>
</dbReference>
<dbReference type="FunFam" id="3.30.470.20:FF:000031">
    <property type="entry name" value="Phosphoribosylamine--glycine ligase"/>
    <property type="match status" value="1"/>
</dbReference>
<name>A0A2S2CQ88_9PROT</name>
<dbReference type="SUPFAM" id="SSF56059">
    <property type="entry name" value="Glutathione synthetase ATP-binding domain-like"/>
    <property type="match status" value="1"/>
</dbReference>
<comment type="similarity">
    <text evidence="13 17">Belongs to the GARS family.</text>
</comment>
<dbReference type="InterPro" id="IPR037123">
    <property type="entry name" value="PRibGlycinamide_synth_C_sf"/>
</dbReference>
<dbReference type="GO" id="GO:0046872">
    <property type="term" value="F:metal ion binding"/>
    <property type="evidence" value="ECO:0007669"/>
    <property type="project" value="UniProtKB-KW"/>
</dbReference>
<evidence type="ECO:0000256" key="7">
    <source>
        <dbReference type="ARBA" id="ARBA00022723"/>
    </source>
</evidence>
<dbReference type="EC" id="6.3.4.13" evidence="4 17"/>
<dbReference type="GO" id="GO:0004637">
    <property type="term" value="F:phosphoribosylamine-glycine ligase activity"/>
    <property type="evidence" value="ECO:0007669"/>
    <property type="project" value="UniProtKB-UniRule"/>
</dbReference>
<dbReference type="NCBIfam" id="TIGR00877">
    <property type="entry name" value="purD"/>
    <property type="match status" value="1"/>
</dbReference>
<evidence type="ECO:0000256" key="18">
    <source>
        <dbReference type="PROSITE-ProRule" id="PRU00409"/>
    </source>
</evidence>
<accession>A0A2S2CQ88</accession>
<dbReference type="InterPro" id="IPR020562">
    <property type="entry name" value="PRibGlycinamide_synth_N"/>
</dbReference>
<dbReference type="SUPFAM" id="SSF52440">
    <property type="entry name" value="PreATP-grasp domain"/>
    <property type="match status" value="1"/>
</dbReference>
<dbReference type="PANTHER" id="PTHR43472:SF1">
    <property type="entry name" value="PHOSPHORIBOSYLAMINE--GLYCINE LIGASE, CHLOROPLASTIC"/>
    <property type="match status" value="1"/>
</dbReference>
<dbReference type="UniPathway" id="UPA00074">
    <property type="reaction ID" value="UER00125"/>
</dbReference>
<dbReference type="PANTHER" id="PTHR43472">
    <property type="entry name" value="PHOSPHORIBOSYLAMINE--GLYCINE LIGASE"/>
    <property type="match status" value="1"/>
</dbReference>
<keyword evidence="8 18" id="KW-0547">Nucleotide-binding</keyword>
<dbReference type="Pfam" id="PF01071">
    <property type="entry name" value="GARS_A"/>
    <property type="match status" value="1"/>
</dbReference>
<evidence type="ECO:0000256" key="3">
    <source>
        <dbReference type="ARBA" id="ARBA00005174"/>
    </source>
</evidence>
<dbReference type="InterPro" id="IPR011761">
    <property type="entry name" value="ATP-grasp"/>
</dbReference>
<evidence type="ECO:0000256" key="1">
    <source>
        <dbReference type="ARBA" id="ARBA00001936"/>
    </source>
</evidence>
<comment type="cofactor">
    <cofactor evidence="2">
        <name>Mg(2+)</name>
        <dbReference type="ChEBI" id="CHEBI:18420"/>
    </cofactor>
</comment>
<organism evidence="20 21">
    <name type="scientific">Azospirillum thermophilum</name>
    <dbReference type="NCBI Taxonomy" id="2202148"/>
    <lineage>
        <taxon>Bacteria</taxon>
        <taxon>Pseudomonadati</taxon>
        <taxon>Pseudomonadota</taxon>
        <taxon>Alphaproteobacteria</taxon>
        <taxon>Rhodospirillales</taxon>
        <taxon>Azospirillaceae</taxon>
        <taxon>Azospirillum</taxon>
    </lineage>
</organism>
<dbReference type="SUPFAM" id="SSF51246">
    <property type="entry name" value="Rudiment single hybrid motif"/>
    <property type="match status" value="1"/>
</dbReference>
<dbReference type="Gene3D" id="3.30.470.20">
    <property type="entry name" value="ATP-grasp fold, B domain"/>
    <property type="match status" value="1"/>
</dbReference>
<dbReference type="FunFam" id="3.40.50.20:FF:000006">
    <property type="entry name" value="Phosphoribosylamine--glycine ligase, chloroplastic"/>
    <property type="match status" value="1"/>
</dbReference>
<dbReference type="HAMAP" id="MF_00138">
    <property type="entry name" value="GARS"/>
    <property type="match status" value="1"/>
</dbReference>
<dbReference type="GO" id="GO:0009113">
    <property type="term" value="P:purine nucleobase biosynthetic process"/>
    <property type="evidence" value="ECO:0007669"/>
    <property type="project" value="InterPro"/>
</dbReference>
<evidence type="ECO:0000313" key="20">
    <source>
        <dbReference type="EMBL" id="AWK86661.1"/>
    </source>
</evidence>
<evidence type="ECO:0000256" key="10">
    <source>
        <dbReference type="ARBA" id="ARBA00022840"/>
    </source>
</evidence>
<keyword evidence="21" id="KW-1185">Reference proteome</keyword>
<sequence length="429" mass="44386">MKVLVVGSGGREHALCWAIANSPLCDTLYCAPGNAGIAGVAECVAIAAEDVEALVGFASDNAIDFVVVGPEGPLVLGLVDRLTAKGIKAFGPSAAAAELEGSKGFMKDILAKYGVPTAFYGRFKDPAAAKDYVRKHGAPIVVKADGLAAGKGVTVARTQEEAFAAIDDALVGGRFGAAGAEVVVEEFLDGEEVSFFALCDGQNALPLASAQDHKAVGDGDTGPNTGGMGAYSPAPVLTPALQDRVMREIILPTVKGMAAEGKPFKGVLFAGLMIVRGPDGEPVPKTLEFNVRFGDPECQTLMMRLKSDALAALVAAADGVLDSIDLRWHDQTALCVVMAANGYPGDYVKNTEIRGLDAAGAVDGVTVFHAGTKRAEDGRVLSTGGRVLGVTALAPTVAEAQARAYRAVDALDWPDGFCRRDIGWRAVGR</sequence>
<dbReference type="RefSeq" id="WP_109327015.1">
    <property type="nucleotide sequence ID" value="NZ_CP029353.1"/>
</dbReference>
<gene>
    <name evidence="17" type="primary">purD</name>
    <name evidence="20" type="ORF">DEW08_10800</name>
</gene>
<dbReference type="PROSITE" id="PS00184">
    <property type="entry name" value="GARS"/>
    <property type="match status" value="1"/>
</dbReference>
<evidence type="ECO:0000256" key="13">
    <source>
        <dbReference type="ARBA" id="ARBA00038345"/>
    </source>
</evidence>
<dbReference type="PROSITE" id="PS50975">
    <property type="entry name" value="ATP_GRASP"/>
    <property type="match status" value="1"/>
</dbReference>
<keyword evidence="12" id="KW-0464">Manganese</keyword>
<comment type="pathway">
    <text evidence="3 17">Purine metabolism; IMP biosynthesis via de novo pathway; N(1)-(5-phospho-D-ribosyl)glycinamide from 5-phospho-alpha-D-ribose 1-diphosphate: step 2/2.</text>
</comment>
<evidence type="ECO:0000256" key="11">
    <source>
        <dbReference type="ARBA" id="ARBA00022842"/>
    </source>
</evidence>
<dbReference type="Gene3D" id="3.30.1490.20">
    <property type="entry name" value="ATP-grasp fold, A domain"/>
    <property type="match status" value="1"/>
</dbReference>
<keyword evidence="6 17" id="KW-0436">Ligase</keyword>
<dbReference type="SMART" id="SM01209">
    <property type="entry name" value="GARS_A"/>
    <property type="match status" value="1"/>
</dbReference>
<evidence type="ECO:0000256" key="9">
    <source>
        <dbReference type="ARBA" id="ARBA00022755"/>
    </source>
</evidence>
<dbReference type="KEGG" id="azz:DEW08_10800"/>
<evidence type="ECO:0000256" key="14">
    <source>
        <dbReference type="ARBA" id="ARBA00042242"/>
    </source>
</evidence>
<dbReference type="InterPro" id="IPR020560">
    <property type="entry name" value="PRibGlycinamide_synth_C-dom"/>
</dbReference>
<feature type="domain" description="ATP-grasp" evidence="19">
    <location>
        <begin position="107"/>
        <end position="318"/>
    </location>
</feature>
<dbReference type="AlphaFoldDB" id="A0A2S2CQ88"/>
<dbReference type="GO" id="GO:0005524">
    <property type="term" value="F:ATP binding"/>
    <property type="evidence" value="ECO:0007669"/>
    <property type="project" value="UniProtKB-UniRule"/>
</dbReference>
<dbReference type="InterPro" id="IPR011054">
    <property type="entry name" value="Rudment_hybrid_motif"/>
</dbReference>
<dbReference type="GO" id="GO:0006189">
    <property type="term" value="P:'de novo' IMP biosynthetic process"/>
    <property type="evidence" value="ECO:0007669"/>
    <property type="project" value="UniProtKB-UniRule"/>
</dbReference>
<evidence type="ECO:0000259" key="19">
    <source>
        <dbReference type="PROSITE" id="PS50975"/>
    </source>
</evidence>
<evidence type="ECO:0000256" key="2">
    <source>
        <dbReference type="ARBA" id="ARBA00001946"/>
    </source>
</evidence>
<keyword evidence="11" id="KW-0460">Magnesium</keyword>
<dbReference type="InterPro" id="IPR020561">
    <property type="entry name" value="PRibGlycinamid_synth_ATP-grasp"/>
</dbReference>
<dbReference type="Proteomes" id="UP000245629">
    <property type="component" value="Chromosome 2"/>
</dbReference>
<dbReference type="InterPro" id="IPR020559">
    <property type="entry name" value="PRibGlycinamide_synth_CS"/>
</dbReference>
<dbReference type="Pfam" id="PF02843">
    <property type="entry name" value="GARS_C"/>
    <property type="match status" value="1"/>
</dbReference>
<evidence type="ECO:0000256" key="17">
    <source>
        <dbReference type="HAMAP-Rule" id="MF_00138"/>
    </source>
</evidence>
<reference evidence="21" key="1">
    <citation type="submission" date="2018-05" db="EMBL/GenBank/DDBJ databases">
        <title>Azospirillum thermophila sp. nov., a novel isolated from hot spring.</title>
        <authorList>
            <person name="Zhao Z."/>
        </authorList>
    </citation>
    <scope>NUCLEOTIDE SEQUENCE [LARGE SCALE GENOMIC DNA]</scope>
    <source>
        <strain evidence="21">CFH 70021</strain>
    </source>
</reference>
<evidence type="ECO:0000256" key="6">
    <source>
        <dbReference type="ARBA" id="ARBA00022598"/>
    </source>
</evidence>
<evidence type="ECO:0000256" key="4">
    <source>
        <dbReference type="ARBA" id="ARBA00013255"/>
    </source>
</evidence>
<proteinExistence type="inferred from homology"/>
<dbReference type="InterPro" id="IPR000115">
    <property type="entry name" value="PRibGlycinamide_synth"/>
</dbReference>
<dbReference type="InterPro" id="IPR013815">
    <property type="entry name" value="ATP_grasp_subdomain_1"/>
</dbReference>
<dbReference type="Gene3D" id="3.90.600.10">
    <property type="entry name" value="Phosphoribosylglycinamide synthetase, C-terminal domain"/>
    <property type="match status" value="1"/>
</dbReference>
<keyword evidence="10 18" id="KW-0067">ATP-binding</keyword>
<comment type="catalytic activity">
    <reaction evidence="17">
        <text>5-phospho-beta-D-ribosylamine + glycine + ATP = N(1)-(5-phospho-beta-D-ribosyl)glycinamide + ADP + phosphate + H(+)</text>
        <dbReference type="Rhea" id="RHEA:17453"/>
        <dbReference type="ChEBI" id="CHEBI:15378"/>
        <dbReference type="ChEBI" id="CHEBI:30616"/>
        <dbReference type="ChEBI" id="CHEBI:43474"/>
        <dbReference type="ChEBI" id="CHEBI:57305"/>
        <dbReference type="ChEBI" id="CHEBI:58681"/>
        <dbReference type="ChEBI" id="CHEBI:143788"/>
        <dbReference type="ChEBI" id="CHEBI:456216"/>
        <dbReference type="EC" id="6.3.4.13"/>
    </reaction>
</comment>
<protein>
    <recommendedName>
        <fullName evidence="5 17">Phosphoribosylamine--glycine ligase</fullName>
        <ecNumber evidence="4 17">6.3.4.13</ecNumber>
    </recommendedName>
    <alternativeName>
        <fullName evidence="16 17">GARS</fullName>
    </alternativeName>
    <alternativeName>
        <fullName evidence="14 17">Glycinamide ribonucleotide synthetase</fullName>
    </alternativeName>
    <alternativeName>
        <fullName evidence="15 17">Phosphoribosylglycinamide synthetase</fullName>
    </alternativeName>
</protein>
<dbReference type="FunFam" id="3.30.1490.20:FF:000006">
    <property type="entry name" value="phosphoribosylamine--glycine ligase, chloroplastic-like"/>
    <property type="match status" value="1"/>
</dbReference>